<organism evidence="2 3">
    <name type="scientific">Microbacterium hydrocarbonoxydans</name>
    <dbReference type="NCBI Taxonomy" id="273678"/>
    <lineage>
        <taxon>Bacteria</taxon>
        <taxon>Bacillati</taxon>
        <taxon>Actinomycetota</taxon>
        <taxon>Actinomycetes</taxon>
        <taxon>Micrococcales</taxon>
        <taxon>Microbacteriaceae</taxon>
        <taxon>Microbacterium</taxon>
    </lineage>
</organism>
<reference evidence="2 3" key="1">
    <citation type="submission" date="2015-02" db="EMBL/GenBank/DDBJ databases">
        <title>Draft genome sequences of ten Microbacterium spp. with emphasis on heavy metal contaminated environments.</title>
        <authorList>
            <person name="Corretto E."/>
        </authorList>
    </citation>
    <scope>NUCLEOTIDE SEQUENCE [LARGE SCALE GENOMIC DNA]</scope>
    <source>
        <strain evidence="2 3">SA35</strain>
    </source>
</reference>
<feature type="domain" description="IrrE N-terminal-like" evidence="1">
    <location>
        <begin position="14"/>
        <end position="115"/>
    </location>
</feature>
<evidence type="ECO:0000313" key="3">
    <source>
        <dbReference type="Proteomes" id="UP000033900"/>
    </source>
</evidence>
<dbReference type="OrthoDB" id="9793864at2"/>
<dbReference type="Proteomes" id="UP000033900">
    <property type="component" value="Unassembled WGS sequence"/>
</dbReference>
<dbReference type="Pfam" id="PF06114">
    <property type="entry name" value="Peptidase_M78"/>
    <property type="match status" value="1"/>
</dbReference>
<dbReference type="Gene3D" id="1.10.10.2910">
    <property type="match status" value="1"/>
</dbReference>
<dbReference type="PATRIC" id="fig|273678.4.peg.203"/>
<proteinExistence type="predicted"/>
<comment type="caution">
    <text evidence="2">The sequence shown here is derived from an EMBL/GenBank/DDBJ whole genome shotgun (WGS) entry which is preliminary data.</text>
</comment>
<sequence>MQSKILKLYEMLDALGVSVEFVDLPPDDDGEYDHDTRVLKVQHDLLFRRYVSTLAHETCHAIYGDVKSKFGPVNAKQERRADEWAALFLIGLDDYRREEGRHDGHVDAMAIALNVTVDLIDAFRRILLRVGDTVYVAPKMGAGEFHARVEVA</sequence>
<evidence type="ECO:0000313" key="2">
    <source>
        <dbReference type="EMBL" id="KJL49500.1"/>
    </source>
</evidence>
<name>A0A0M2HX46_9MICO</name>
<evidence type="ECO:0000259" key="1">
    <source>
        <dbReference type="Pfam" id="PF06114"/>
    </source>
</evidence>
<dbReference type="AlphaFoldDB" id="A0A0M2HX46"/>
<keyword evidence="3" id="KW-1185">Reference proteome</keyword>
<dbReference type="EMBL" id="JYJB01000003">
    <property type="protein sequence ID" value="KJL49500.1"/>
    <property type="molecule type" value="Genomic_DNA"/>
</dbReference>
<dbReference type="InterPro" id="IPR010359">
    <property type="entry name" value="IrrE_HExxH"/>
</dbReference>
<gene>
    <name evidence="2" type="ORF">RS84_00213</name>
</gene>
<dbReference type="RefSeq" id="WP_045255897.1">
    <property type="nucleotide sequence ID" value="NZ_JYJB01000003.1"/>
</dbReference>
<dbReference type="STRING" id="273678.RS84_00213"/>
<protein>
    <recommendedName>
        <fullName evidence="1">IrrE N-terminal-like domain-containing protein</fullName>
    </recommendedName>
</protein>
<accession>A0A0M2HX46</accession>